<accession>A0ABW3X379</accession>
<evidence type="ECO:0000313" key="3">
    <source>
        <dbReference type="EMBL" id="MFD1304064.1"/>
    </source>
</evidence>
<feature type="compositionally biased region" description="Pro residues" evidence="1">
    <location>
        <begin position="371"/>
        <end position="380"/>
    </location>
</feature>
<organism evidence="3 4">
    <name type="scientific">Methylobacterium marchantiae</name>
    <dbReference type="NCBI Taxonomy" id="600331"/>
    <lineage>
        <taxon>Bacteria</taxon>
        <taxon>Pseudomonadati</taxon>
        <taxon>Pseudomonadota</taxon>
        <taxon>Alphaproteobacteria</taxon>
        <taxon>Hyphomicrobiales</taxon>
        <taxon>Methylobacteriaceae</taxon>
        <taxon>Methylobacterium</taxon>
    </lineage>
</organism>
<evidence type="ECO:0000259" key="2">
    <source>
        <dbReference type="Pfam" id="PF18932"/>
    </source>
</evidence>
<dbReference type="EMBL" id="JBHTND010000050">
    <property type="protein sequence ID" value="MFD1304064.1"/>
    <property type="molecule type" value="Genomic_DNA"/>
</dbReference>
<name>A0ABW3X379_9HYPH</name>
<comment type="caution">
    <text evidence="3">The sequence shown here is derived from an EMBL/GenBank/DDBJ whole genome shotgun (WGS) entry which is preliminary data.</text>
</comment>
<evidence type="ECO:0000313" key="4">
    <source>
        <dbReference type="Proteomes" id="UP001597176"/>
    </source>
</evidence>
<evidence type="ECO:0000256" key="1">
    <source>
        <dbReference type="SAM" id="MobiDB-lite"/>
    </source>
</evidence>
<feature type="region of interest" description="Disordered" evidence="1">
    <location>
        <begin position="183"/>
        <end position="221"/>
    </location>
</feature>
<feature type="region of interest" description="Disordered" evidence="1">
    <location>
        <begin position="1"/>
        <end position="21"/>
    </location>
</feature>
<dbReference type="RefSeq" id="WP_238209198.1">
    <property type="nucleotide sequence ID" value="NZ_JBHTND010000050.1"/>
</dbReference>
<protein>
    <submittedName>
        <fullName evidence="3">DUF5681 domain-containing protein</fullName>
    </submittedName>
</protein>
<feature type="region of interest" description="Disordered" evidence="1">
    <location>
        <begin position="346"/>
        <end position="393"/>
    </location>
</feature>
<proteinExistence type="predicted"/>
<feature type="domain" description="DUF5681" evidence="2">
    <location>
        <begin position="200"/>
        <end position="273"/>
    </location>
</feature>
<dbReference type="Proteomes" id="UP001597176">
    <property type="component" value="Unassembled WGS sequence"/>
</dbReference>
<feature type="compositionally biased region" description="Polar residues" evidence="1">
    <location>
        <begin position="202"/>
        <end position="211"/>
    </location>
</feature>
<dbReference type="Pfam" id="PF18932">
    <property type="entry name" value="DUF5681"/>
    <property type="match status" value="1"/>
</dbReference>
<reference evidence="4" key="1">
    <citation type="journal article" date="2019" name="Int. J. Syst. Evol. Microbiol.">
        <title>The Global Catalogue of Microorganisms (GCM) 10K type strain sequencing project: providing services to taxonomists for standard genome sequencing and annotation.</title>
        <authorList>
            <consortium name="The Broad Institute Genomics Platform"/>
            <consortium name="The Broad Institute Genome Sequencing Center for Infectious Disease"/>
            <person name="Wu L."/>
            <person name="Ma J."/>
        </authorList>
    </citation>
    <scope>NUCLEOTIDE SEQUENCE [LARGE SCALE GENOMIC DNA]</scope>
    <source>
        <strain evidence="4">CCUG 56108</strain>
    </source>
</reference>
<sequence>MLAKMASAQMARTSFKNKRRRQEAAAEIERLGSNSPINHIRMATFGLIEVRENGSVKRRFLLDVYFDKISEDAARGVISAIRQQTWLTRFLVDKSILHASKAEDSDIAATKQRLARDALLCDHAHLQAAHICCRILPEIQRAYEAHYPSSRPIRTLVPFEWKPEVDAIRPGVERAAARRMAAQRRRTGESEVGYRKPPVHTRWQSGQSGNPSGAARASGDPWDAHRKAMMKLIGVSSGGRTRKATAIAVAVRQLFTAAMHGVCGAHQQVKELLIMLDGLGLLSPPPKARRRPRLTVGQKADLAARQKHAWRLLLPTVKARLLEEHQRVYGPIPPFETTLECQLADRPIASAPPTRIRTRSRPPAPSVTAPAAPPLPPPPRARTRTHLGGQSDV</sequence>
<dbReference type="InterPro" id="IPR043736">
    <property type="entry name" value="DUF5681"/>
</dbReference>
<gene>
    <name evidence="3" type="ORF">ACFQ4G_21095</name>
</gene>
<keyword evidence="4" id="KW-1185">Reference proteome</keyword>